<organism evidence="1 2">
    <name type="scientific">Heterobasidion irregulare (strain TC 32-1)</name>
    <dbReference type="NCBI Taxonomy" id="747525"/>
    <lineage>
        <taxon>Eukaryota</taxon>
        <taxon>Fungi</taxon>
        <taxon>Dikarya</taxon>
        <taxon>Basidiomycota</taxon>
        <taxon>Agaricomycotina</taxon>
        <taxon>Agaricomycetes</taxon>
        <taxon>Russulales</taxon>
        <taxon>Bondarzewiaceae</taxon>
        <taxon>Heterobasidion</taxon>
        <taxon>Heterobasidion annosum species complex</taxon>
    </lineage>
</organism>
<dbReference type="Proteomes" id="UP000030671">
    <property type="component" value="Unassembled WGS sequence"/>
</dbReference>
<name>W4KG38_HETIT</name>
<reference evidence="1 2" key="1">
    <citation type="journal article" date="2012" name="New Phytol.">
        <title>Insight into trade-off between wood decay and parasitism from the genome of a fungal forest pathogen.</title>
        <authorList>
            <person name="Olson A."/>
            <person name="Aerts A."/>
            <person name="Asiegbu F."/>
            <person name="Belbahri L."/>
            <person name="Bouzid O."/>
            <person name="Broberg A."/>
            <person name="Canback B."/>
            <person name="Coutinho P.M."/>
            <person name="Cullen D."/>
            <person name="Dalman K."/>
            <person name="Deflorio G."/>
            <person name="van Diepen L.T."/>
            <person name="Dunand C."/>
            <person name="Duplessis S."/>
            <person name="Durling M."/>
            <person name="Gonthier P."/>
            <person name="Grimwood J."/>
            <person name="Fossdal C.G."/>
            <person name="Hansson D."/>
            <person name="Henrissat B."/>
            <person name="Hietala A."/>
            <person name="Himmelstrand K."/>
            <person name="Hoffmeister D."/>
            <person name="Hogberg N."/>
            <person name="James T.Y."/>
            <person name="Karlsson M."/>
            <person name="Kohler A."/>
            <person name="Kues U."/>
            <person name="Lee Y.H."/>
            <person name="Lin Y.C."/>
            <person name="Lind M."/>
            <person name="Lindquist E."/>
            <person name="Lombard V."/>
            <person name="Lucas S."/>
            <person name="Lunden K."/>
            <person name="Morin E."/>
            <person name="Murat C."/>
            <person name="Park J."/>
            <person name="Raffaello T."/>
            <person name="Rouze P."/>
            <person name="Salamov A."/>
            <person name="Schmutz J."/>
            <person name="Solheim H."/>
            <person name="Stahlberg J."/>
            <person name="Velez H."/>
            <person name="de Vries R.P."/>
            <person name="Wiebenga A."/>
            <person name="Woodward S."/>
            <person name="Yakovlev I."/>
            <person name="Garbelotto M."/>
            <person name="Martin F."/>
            <person name="Grigoriev I.V."/>
            <person name="Stenlid J."/>
        </authorList>
    </citation>
    <scope>NUCLEOTIDE SEQUENCE [LARGE SCALE GENOMIC DNA]</scope>
    <source>
        <strain evidence="1 2">TC 32-1</strain>
    </source>
</reference>
<protein>
    <submittedName>
        <fullName evidence="1">Uncharacterized protein</fullName>
    </submittedName>
</protein>
<dbReference type="HOGENOM" id="CLU_2705092_0_0_1"/>
<keyword evidence="2" id="KW-1185">Reference proteome</keyword>
<proteinExistence type="predicted"/>
<dbReference type="InParanoid" id="W4KG38"/>
<dbReference type="EMBL" id="KI925456">
    <property type="protein sequence ID" value="ETW84813.1"/>
    <property type="molecule type" value="Genomic_DNA"/>
</dbReference>
<dbReference type="AlphaFoldDB" id="W4KG38"/>
<dbReference type="GeneID" id="20669916"/>
<dbReference type="RefSeq" id="XP_009544442.1">
    <property type="nucleotide sequence ID" value="XM_009546147.1"/>
</dbReference>
<sequence length="73" mass="8459">MPSSLNPDPTILQLPEAVASKLKTIRFHHRGEQERIRSQLSPHIDLACQFVTSFDRIIFDLPFYDSFKKYAPV</sequence>
<dbReference type="KEGG" id="hir:HETIRDRAFT_311978"/>
<evidence type="ECO:0000313" key="2">
    <source>
        <dbReference type="Proteomes" id="UP000030671"/>
    </source>
</evidence>
<gene>
    <name evidence="1" type="ORF">HETIRDRAFT_311978</name>
</gene>
<accession>W4KG38</accession>
<evidence type="ECO:0000313" key="1">
    <source>
        <dbReference type="EMBL" id="ETW84813.1"/>
    </source>
</evidence>